<protein>
    <submittedName>
        <fullName evidence="2">Uncharacterized protein</fullName>
    </submittedName>
</protein>
<keyword evidence="3" id="KW-1185">Reference proteome</keyword>
<dbReference type="RefSeq" id="WP_413265381.1">
    <property type="nucleotide sequence ID" value="NZ_JBHFNR010000168.1"/>
</dbReference>
<comment type="caution">
    <text evidence="2">The sequence shown here is derived from an EMBL/GenBank/DDBJ whole genome shotgun (WGS) entry which is preliminary data.</text>
</comment>
<reference evidence="2 3" key="1">
    <citation type="submission" date="2024-09" db="EMBL/GenBank/DDBJ databases">
        <title>Floridaenema gen nov. (Aerosakkonemataceae, Aerosakkonematales ord. nov., Cyanobacteria) from benthic tropical and subtropical fresh waters, with the description of four new species.</title>
        <authorList>
            <person name="Moretto J.A."/>
            <person name="Berthold D.E."/>
            <person name="Lefler F.W."/>
            <person name="Huang I.-S."/>
            <person name="Laughinghouse H. IV."/>
        </authorList>
    </citation>
    <scope>NUCLEOTIDE SEQUENCE [LARGE SCALE GENOMIC DNA]</scope>
    <source>
        <strain evidence="2 3">BLCC-F50</strain>
    </source>
</reference>
<feature type="transmembrane region" description="Helical" evidence="1">
    <location>
        <begin position="12"/>
        <end position="32"/>
    </location>
</feature>
<feature type="transmembrane region" description="Helical" evidence="1">
    <location>
        <begin position="66"/>
        <end position="87"/>
    </location>
</feature>
<organism evidence="2 3">
    <name type="scientific">Floridaenema flaviceps BLCC-F50</name>
    <dbReference type="NCBI Taxonomy" id="3153642"/>
    <lineage>
        <taxon>Bacteria</taxon>
        <taxon>Bacillati</taxon>
        <taxon>Cyanobacteriota</taxon>
        <taxon>Cyanophyceae</taxon>
        <taxon>Oscillatoriophycideae</taxon>
        <taxon>Aerosakkonematales</taxon>
        <taxon>Aerosakkonemataceae</taxon>
        <taxon>Floridanema</taxon>
        <taxon>Floridanema flaviceps</taxon>
    </lineage>
</organism>
<dbReference type="EMBL" id="JBHFNR010000168">
    <property type="protein sequence ID" value="MFB2895746.1"/>
    <property type="molecule type" value="Genomic_DNA"/>
</dbReference>
<keyword evidence="1" id="KW-0812">Transmembrane</keyword>
<proteinExistence type="predicted"/>
<gene>
    <name evidence="2" type="ORF">ACE1CI_22795</name>
</gene>
<evidence type="ECO:0000313" key="3">
    <source>
        <dbReference type="Proteomes" id="UP001576784"/>
    </source>
</evidence>
<evidence type="ECO:0000256" key="1">
    <source>
        <dbReference type="SAM" id="Phobius"/>
    </source>
</evidence>
<dbReference type="Proteomes" id="UP001576784">
    <property type="component" value="Unassembled WGS sequence"/>
</dbReference>
<feature type="transmembrane region" description="Helical" evidence="1">
    <location>
        <begin position="44"/>
        <end position="61"/>
    </location>
</feature>
<keyword evidence="1" id="KW-1133">Transmembrane helix</keyword>
<name>A0ABV4XVR8_9CYAN</name>
<accession>A0ABV4XVR8</accession>
<evidence type="ECO:0000313" key="2">
    <source>
        <dbReference type="EMBL" id="MFB2895746.1"/>
    </source>
</evidence>
<keyword evidence="1" id="KW-0472">Membrane</keyword>
<sequence length="119" mass="13589">MIDKYKFKDFISGSFILVTVLITIFSITGYLGKFNFILDLTAHFKLQYLVIGFCTFFFFLLGQNKLWLVISLGCILLNLMEIVPWYLPQSAIATENTTGQLRVFQSNVLYNNRGLGIGD</sequence>